<accession>A0ABS1MBV1</accession>
<proteinExistence type="predicted"/>
<keyword evidence="2" id="KW-1185">Reference proteome</keyword>
<dbReference type="RefSeq" id="WP_201951490.1">
    <property type="nucleotide sequence ID" value="NZ_JAERRJ010000009.1"/>
</dbReference>
<reference evidence="1 2" key="1">
    <citation type="submission" date="2021-01" db="EMBL/GenBank/DDBJ databases">
        <title>WGS of actinomycetes isolated from Thailand.</title>
        <authorList>
            <person name="Thawai C."/>
        </authorList>
    </citation>
    <scope>NUCLEOTIDE SEQUENCE [LARGE SCALE GENOMIC DNA]</scope>
    <source>
        <strain evidence="1 2">LPG 2</strain>
    </source>
</reference>
<evidence type="ECO:0000313" key="2">
    <source>
        <dbReference type="Proteomes" id="UP000602198"/>
    </source>
</evidence>
<evidence type="ECO:0000313" key="1">
    <source>
        <dbReference type="EMBL" id="MBL1077575.1"/>
    </source>
</evidence>
<dbReference type="Proteomes" id="UP000602198">
    <property type="component" value="Unassembled WGS sequence"/>
</dbReference>
<dbReference type="EMBL" id="JAERRJ010000009">
    <property type="protein sequence ID" value="MBL1077575.1"/>
    <property type="molecule type" value="Genomic_DNA"/>
</dbReference>
<sequence length="113" mass="12348">MFDRPSAVGFLRSDISGCQQSWEENHIRSTAAKFGYDLRKTIVFGAGTDRPVHRLRVSITRLKVDAVIVPSLAHLGGTVPTEVGSVAAVITVWPEEIHHRTVAAQAVCERNGQ</sequence>
<organism evidence="1 2">
    <name type="scientific">Nocardia acididurans</name>
    <dbReference type="NCBI Taxonomy" id="2802282"/>
    <lineage>
        <taxon>Bacteria</taxon>
        <taxon>Bacillati</taxon>
        <taxon>Actinomycetota</taxon>
        <taxon>Actinomycetes</taxon>
        <taxon>Mycobacteriales</taxon>
        <taxon>Nocardiaceae</taxon>
        <taxon>Nocardia</taxon>
    </lineage>
</organism>
<comment type="caution">
    <text evidence="1">The sequence shown here is derived from an EMBL/GenBank/DDBJ whole genome shotgun (WGS) entry which is preliminary data.</text>
</comment>
<gene>
    <name evidence="1" type="ORF">JK358_24520</name>
</gene>
<protein>
    <submittedName>
        <fullName evidence="1">Uncharacterized protein</fullName>
    </submittedName>
</protein>
<name>A0ABS1MBV1_9NOCA</name>